<reference evidence="6 7" key="1">
    <citation type="submission" date="2020-07" db="EMBL/GenBank/DDBJ databases">
        <title>Telomere length de novo assembly of all 7 chromosomes of the fungus, Metarhizium brunneum, using a novel assembly pipeline.</title>
        <authorList>
            <person name="Saud z."/>
            <person name="Kortsinoglou A."/>
            <person name="Kouvelis V.N."/>
            <person name="Butt T.M."/>
        </authorList>
    </citation>
    <scope>NUCLEOTIDE SEQUENCE [LARGE SCALE GENOMIC DNA]</scope>
    <source>
        <strain evidence="6 7">4556</strain>
    </source>
</reference>
<dbReference type="RefSeq" id="XP_014544901.1">
    <property type="nucleotide sequence ID" value="XM_014689415.1"/>
</dbReference>
<dbReference type="PANTHER" id="PTHR10996">
    <property type="entry name" value="2-HYDROXYACID DEHYDROGENASE-RELATED"/>
    <property type="match status" value="1"/>
</dbReference>
<evidence type="ECO:0000256" key="2">
    <source>
        <dbReference type="ARBA" id="ARBA00023002"/>
    </source>
</evidence>
<evidence type="ECO:0000256" key="3">
    <source>
        <dbReference type="RuleBase" id="RU003719"/>
    </source>
</evidence>
<proteinExistence type="inferred from homology"/>
<dbReference type="GO" id="GO:0030267">
    <property type="term" value="F:glyoxylate reductase (NADPH) activity"/>
    <property type="evidence" value="ECO:0007669"/>
    <property type="project" value="TreeGrafter"/>
</dbReference>
<dbReference type="Gene3D" id="3.40.50.720">
    <property type="entry name" value="NAD(P)-binding Rossmann-like Domain"/>
    <property type="match status" value="2"/>
</dbReference>
<dbReference type="Proteomes" id="UP000510686">
    <property type="component" value="Chromosome 2"/>
</dbReference>
<dbReference type="GeneID" id="26242242"/>
<keyword evidence="2 3" id="KW-0560">Oxidoreductase</keyword>
<gene>
    <name evidence="6" type="ORF">G6M90_00g047850</name>
</gene>
<organism evidence="6 7">
    <name type="scientific">Metarhizium brunneum</name>
    <dbReference type="NCBI Taxonomy" id="500148"/>
    <lineage>
        <taxon>Eukaryota</taxon>
        <taxon>Fungi</taxon>
        <taxon>Dikarya</taxon>
        <taxon>Ascomycota</taxon>
        <taxon>Pezizomycotina</taxon>
        <taxon>Sordariomycetes</taxon>
        <taxon>Hypocreomycetidae</taxon>
        <taxon>Hypocreales</taxon>
        <taxon>Clavicipitaceae</taxon>
        <taxon>Metarhizium</taxon>
    </lineage>
</organism>
<dbReference type="InterPro" id="IPR006140">
    <property type="entry name" value="D-isomer_DH_NAD-bd"/>
</dbReference>
<dbReference type="Pfam" id="PF02826">
    <property type="entry name" value="2-Hacid_dh_C"/>
    <property type="match status" value="1"/>
</dbReference>
<evidence type="ECO:0000259" key="5">
    <source>
        <dbReference type="Pfam" id="PF02826"/>
    </source>
</evidence>
<dbReference type="InterPro" id="IPR006139">
    <property type="entry name" value="D-isomer_2_OHA_DH_cat_dom"/>
</dbReference>
<dbReference type="OrthoDB" id="9991913at2759"/>
<evidence type="ECO:0000259" key="4">
    <source>
        <dbReference type="Pfam" id="PF00389"/>
    </source>
</evidence>
<evidence type="ECO:0000256" key="1">
    <source>
        <dbReference type="ARBA" id="ARBA00005854"/>
    </source>
</evidence>
<dbReference type="EMBL" id="CP058933">
    <property type="protein sequence ID" value="QLI67164.1"/>
    <property type="molecule type" value="Genomic_DNA"/>
</dbReference>
<dbReference type="PROSITE" id="PS00670">
    <property type="entry name" value="D_2_HYDROXYACID_DH_2"/>
    <property type="match status" value="1"/>
</dbReference>
<feature type="domain" description="D-isomer specific 2-hydroxyacid dehydrogenase NAD-binding" evidence="5">
    <location>
        <begin position="126"/>
        <end position="303"/>
    </location>
</feature>
<dbReference type="GO" id="GO:0005829">
    <property type="term" value="C:cytosol"/>
    <property type="evidence" value="ECO:0007669"/>
    <property type="project" value="TreeGrafter"/>
</dbReference>
<dbReference type="FunFam" id="3.40.50.720:FF:000234">
    <property type="entry name" value="2-hydroxyacid dehydrogenase, putative"/>
    <property type="match status" value="1"/>
</dbReference>
<dbReference type="PANTHER" id="PTHR10996:SF257">
    <property type="entry name" value="GLYOXYLATE REDUCTASE 1"/>
    <property type="match status" value="1"/>
</dbReference>
<evidence type="ECO:0008006" key="8">
    <source>
        <dbReference type="Google" id="ProtNLM"/>
    </source>
</evidence>
<dbReference type="SUPFAM" id="SSF51735">
    <property type="entry name" value="NAD(P)-binding Rossmann-fold domains"/>
    <property type="match status" value="1"/>
</dbReference>
<dbReference type="InterPro" id="IPR050223">
    <property type="entry name" value="D-isomer_2-hydroxyacid_DH"/>
</dbReference>
<comment type="similarity">
    <text evidence="1 3">Belongs to the D-isomer specific 2-hydroxyacid dehydrogenase family.</text>
</comment>
<dbReference type="CDD" id="cd12168">
    <property type="entry name" value="Mand_dh_like"/>
    <property type="match status" value="1"/>
</dbReference>
<evidence type="ECO:0000313" key="6">
    <source>
        <dbReference type="EMBL" id="QLI67164.1"/>
    </source>
</evidence>
<keyword evidence="7" id="KW-1185">Reference proteome</keyword>
<dbReference type="Pfam" id="PF00389">
    <property type="entry name" value="2-Hacid_dh"/>
    <property type="match status" value="1"/>
</dbReference>
<dbReference type="PROSITE" id="PS00671">
    <property type="entry name" value="D_2_HYDROXYACID_DH_3"/>
    <property type="match status" value="1"/>
</dbReference>
<dbReference type="GO" id="GO:0051287">
    <property type="term" value="F:NAD binding"/>
    <property type="evidence" value="ECO:0007669"/>
    <property type="project" value="InterPro"/>
</dbReference>
<evidence type="ECO:0000313" key="7">
    <source>
        <dbReference type="Proteomes" id="UP000510686"/>
    </source>
</evidence>
<feature type="domain" description="D-isomer specific 2-hydroxyacid dehydrogenase catalytic" evidence="4">
    <location>
        <begin position="26"/>
        <end position="334"/>
    </location>
</feature>
<dbReference type="KEGG" id="mbrn:26242242"/>
<dbReference type="GO" id="GO:0016618">
    <property type="term" value="F:hydroxypyruvate reductase [NAD(P)H] activity"/>
    <property type="evidence" value="ECO:0007669"/>
    <property type="project" value="TreeGrafter"/>
</dbReference>
<accession>A0A7D5YVM1</accession>
<protein>
    <recommendedName>
        <fullName evidence="8">Hydroxyisocaproate dehydrogenase</fullName>
    </recommendedName>
</protein>
<sequence>MAGPAVPKPGVLMLGIVHHAKAEFEKLSDVADVQQVTSGTREEFIRDCDSGKYDKVVAISRTYDSVQITGRFDAELIAHLPSSVKFISHNGAGYDQIDVQPCTDKNISVSNTPKAVDAATANTAIFLMLGALRRAWIPQQALREGKWRGASPLGRDPHHLTLGLLGMGGIGTATAQRAAALGFRLQYHNRKPVADLEMKFAPGQVPNYVGFEELLKTSDVISVHLPLGPATQGLIGTKEFSQMKDGVIIVNTARGAIIDEEALADSLESGKVWSVGLDVYAKEPEINPKLMKHPGAVLLPHIGTATIDTQKEMEVLVIDNVKSAVTQGKLLTQVSEQKPVVAKV</sequence>
<dbReference type="InterPro" id="IPR036291">
    <property type="entry name" value="NAD(P)-bd_dom_sf"/>
</dbReference>
<name>A0A7D5YVM1_9HYPO</name>
<dbReference type="AlphaFoldDB" id="A0A7D5YVM1"/>
<dbReference type="SUPFAM" id="SSF52283">
    <property type="entry name" value="Formate/glycerate dehydrogenase catalytic domain-like"/>
    <property type="match status" value="1"/>
</dbReference>
<dbReference type="InterPro" id="IPR029753">
    <property type="entry name" value="D-isomer_DH_CS"/>
</dbReference>